<dbReference type="GO" id="GO:0004180">
    <property type="term" value="F:carboxypeptidase activity"/>
    <property type="evidence" value="ECO:0007669"/>
    <property type="project" value="UniProtKB-KW"/>
</dbReference>
<dbReference type="Pfam" id="PF02557">
    <property type="entry name" value="VanY"/>
    <property type="match status" value="1"/>
</dbReference>
<feature type="region of interest" description="Disordered" evidence="1">
    <location>
        <begin position="1"/>
        <end position="34"/>
    </location>
</feature>
<feature type="transmembrane region" description="Helical" evidence="2">
    <location>
        <begin position="38"/>
        <end position="63"/>
    </location>
</feature>
<feature type="region of interest" description="Disordered" evidence="1">
    <location>
        <begin position="75"/>
        <end position="129"/>
    </location>
</feature>
<proteinExistence type="predicted"/>
<dbReference type="InterPro" id="IPR009045">
    <property type="entry name" value="Zn_M74/Hedgehog-like"/>
</dbReference>
<keyword evidence="2" id="KW-1133">Transmembrane helix</keyword>
<dbReference type="RefSeq" id="WP_358355285.1">
    <property type="nucleotide sequence ID" value="NZ_JBEZFP010000044.1"/>
</dbReference>
<feature type="domain" description="D-alanyl-D-alanine carboxypeptidase-like core" evidence="3">
    <location>
        <begin position="127"/>
        <end position="232"/>
    </location>
</feature>
<dbReference type="SUPFAM" id="SSF55166">
    <property type="entry name" value="Hedgehog/DD-peptidase"/>
    <property type="match status" value="1"/>
</dbReference>
<keyword evidence="4" id="KW-0378">Hydrolase</keyword>
<evidence type="ECO:0000256" key="1">
    <source>
        <dbReference type="SAM" id="MobiDB-lite"/>
    </source>
</evidence>
<protein>
    <submittedName>
        <fullName evidence="4">D-alanyl-D-alanine carboxypeptidase family protein</fullName>
    </submittedName>
</protein>
<evidence type="ECO:0000256" key="2">
    <source>
        <dbReference type="SAM" id="Phobius"/>
    </source>
</evidence>
<dbReference type="PANTHER" id="PTHR34385">
    <property type="entry name" value="D-ALANYL-D-ALANINE CARBOXYPEPTIDASE"/>
    <property type="match status" value="1"/>
</dbReference>
<dbReference type="EMBL" id="JBEZFP010000044">
    <property type="protein sequence ID" value="MEU8135491.1"/>
    <property type="molecule type" value="Genomic_DNA"/>
</dbReference>
<reference evidence="4 5" key="1">
    <citation type="submission" date="2024-06" db="EMBL/GenBank/DDBJ databases">
        <title>The Natural Products Discovery Center: Release of the First 8490 Sequenced Strains for Exploring Actinobacteria Biosynthetic Diversity.</title>
        <authorList>
            <person name="Kalkreuter E."/>
            <person name="Kautsar S.A."/>
            <person name="Yang D."/>
            <person name="Bader C.D."/>
            <person name="Teijaro C.N."/>
            <person name="Fluegel L."/>
            <person name="Davis C.M."/>
            <person name="Simpson J.R."/>
            <person name="Lauterbach L."/>
            <person name="Steele A.D."/>
            <person name="Gui C."/>
            <person name="Meng S."/>
            <person name="Li G."/>
            <person name="Viehrig K."/>
            <person name="Ye F."/>
            <person name="Su P."/>
            <person name="Kiefer A.F."/>
            <person name="Nichols A."/>
            <person name="Cepeda A.J."/>
            <person name="Yan W."/>
            <person name="Fan B."/>
            <person name="Jiang Y."/>
            <person name="Adhikari A."/>
            <person name="Zheng C.-J."/>
            <person name="Schuster L."/>
            <person name="Cowan T.M."/>
            <person name="Smanski M.J."/>
            <person name="Chevrette M.G."/>
            <person name="De Carvalho L.P.S."/>
            <person name="Shen B."/>
        </authorList>
    </citation>
    <scope>NUCLEOTIDE SEQUENCE [LARGE SCALE GENOMIC DNA]</scope>
    <source>
        <strain evidence="4 5">NPDC048946</strain>
    </source>
</reference>
<gene>
    <name evidence="4" type="ORF">AB0C36_18455</name>
</gene>
<dbReference type="Proteomes" id="UP001551482">
    <property type="component" value="Unassembled WGS sequence"/>
</dbReference>
<keyword evidence="5" id="KW-1185">Reference proteome</keyword>
<evidence type="ECO:0000313" key="4">
    <source>
        <dbReference type="EMBL" id="MEU8135491.1"/>
    </source>
</evidence>
<sequence>MNAYNPETTGAANGTDRFALTPDPDRGRRDASRRRRRIPVAILWAGSITVSCGIGTAVGATVFGSGDRVVEIAVTASPGPSGNSTSGTGTARPPGAAPAPATTMTVRCDDGAEGGDIPEPDATNPDKLASAARSAYRTVEDKMADAGIDLSLRSGARSYDHQKLLWETEVACKGSEAAARKRVLPPDESSHVKGTAIDIAPKAAQTWLEKNGAQYGWCRTYDNEPWHFEYAASHKKGCPPRAPHP</sequence>
<keyword evidence="2" id="KW-0472">Membrane</keyword>
<keyword evidence="2" id="KW-0812">Transmembrane</keyword>
<keyword evidence="4" id="KW-0121">Carboxypeptidase</keyword>
<organism evidence="4 5">
    <name type="scientific">Streptodolium elevatio</name>
    <dbReference type="NCBI Taxonomy" id="3157996"/>
    <lineage>
        <taxon>Bacteria</taxon>
        <taxon>Bacillati</taxon>
        <taxon>Actinomycetota</taxon>
        <taxon>Actinomycetes</taxon>
        <taxon>Kitasatosporales</taxon>
        <taxon>Streptomycetaceae</taxon>
        <taxon>Streptodolium</taxon>
    </lineage>
</organism>
<dbReference type="Gene3D" id="3.30.1380.10">
    <property type="match status" value="1"/>
</dbReference>
<accession>A0ABV3DIC0</accession>
<dbReference type="PANTHER" id="PTHR34385:SF1">
    <property type="entry name" value="PEPTIDOGLYCAN L-ALANYL-D-GLUTAMATE ENDOPEPTIDASE CWLK"/>
    <property type="match status" value="1"/>
</dbReference>
<feature type="compositionally biased region" description="Polar residues" evidence="1">
    <location>
        <begin position="1"/>
        <end position="12"/>
    </location>
</feature>
<evidence type="ECO:0000313" key="5">
    <source>
        <dbReference type="Proteomes" id="UP001551482"/>
    </source>
</evidence>
<keyword evidence="4" id="KW-0645">Protease</keyword>
<dbReference type="InterPro" id="IPR003709">
    <property type="entry name" value="VanY-like_core_dom"/>
</dbReference>
<dbReference type="InterPro" id="IPR052179">
    <property type="entry name" value="DD-CPase-like"/>
</dbReference>
<comment type="caution">
    <text evidence="4">The sequence shown here is derived from an EMBL/GenBank/DDBJ whole genome shotgun (WGS) entry which is preliminary data.</text>
</comment>
<evidence type="ECO:0000259" key="3">
    <source>
        <dbReference type="Pfam" id="PF02557"/>
    </source>
</evidence>
<feature type="compositionally biased region" description="Low complexity" evidence="1">
    <location>
        <begin position="75"/>
        <end position="103"/>
    </location>
</feature>
<name>A0ABV3DIC0_9ACTN</name>